<name>A0A6B0UCZ5_IXORI</name>
<feature type="chain" id="PRO_5025560492" evidence="1">
    <location>
        <begin position="19"/>
        <end position="103"/>
    </location>
</feature>
<organism evidence="2">
    <name type="scientific">Ixodes ricinus</name>
    <name type="common">Common tick</name>
    <name type="synonym">Acarus ricinus</name>
    <dbReference type="NCBI Taxonomy" id="34613"/>
    <lineage>
        <taxon>Eukaryota</taxon>
        <taxon>Metazoa</taxon>
        <taxon>Ecdysozoa</taxon>
        <taxon>Arthropoda</taxon>
        <taxon>Chelicerata</taxon>
        <taxon>Arachnida</taxon>
        <taxon>Acari</taxon>
        <taxon>Parasitiformes</taxon>
        <taxon>Ixodida</taxon>
        <taxon>Ixodoidea</taxon>
        <taxon>Ixodidae</taxon>
        <taxon>Ixodinae</taxon>
        <taxon>Ixodes</taxon>
    </lineage>
</organism>
<accession>A0A6B0UCZ5</accession>
<dbReference type="AlphaFoldDB" id="A0A6B0UCZ5"/>
<proteinExistence type="predicted"/>
<sequence>MSCPSLRVLVFCVQLTSLQYVPTCSTKTRYALGVKLLFGYLTPPHPPLRSHDLPVNQPAWSTSLLLSHSSTNQCRALRPRFYSVFSKCRTPSRRTFHVEPAPR</sequence>
<evidence type="ECO:0000256" key="1">
    <source>
        <dbReference type="SAM" id="SignalP"/>
    </source>
</evidence>
<reference evidence="2" key="1">
    <citation type="submission" date="2019-12" db="EMBL/GenBank/DDBJ databases">
        <title>An insight into the sialome of adult female Ixodes ricinus ticks feeding for 6 days.</title>
        <authorList>
            <person name="Perner J."/>
            <person name="Ribeiro J.M.C."/>
        </authorList>
    </citation>
    <scope>NUCLEOTIDE SEQUENCE</scope>
    <source>
        <strain evidence="2">Semi-engorged</strain>
        <tissue evidence="2">Salivary glands</tissue>
    </source>
</reference>
<dbReference type="EMBL" id="GIFC01006618">
    <property type="protein sequence ID" value="MXU88701.1"/>
    <property type="molecule type" value="Transcribed_RNA"/>
</dbReference>
<keyword evidence="1" id="KW-0732">Signal</keyword>
<protein>
    <submittedName>
        <fullName evidence="2">Putative secreted protein</fullName>
    </submittedName>
</protein>
<evidence type="ECO:0000313" key="2">
    <source>
        <dbReference type="EMBL" id="MXU88701.1"/>
    </source>
</evidence>
<feature type="signal peptide" evidence="1">
    <location>
        <begin position="1"/>
        <end position="18"/>
    </location>
</feature>